<reference evidence="2 3" key="1">
    <citation type="submission" date="2016-11" db="EMBL/GenBank/DDBJ databases">
        <title>Complete genome sequence of thermophilic cyanobacteria strain Synechococcus sp. PCC6715.</title>
        <authorList>
            <person name="Tang J."/>
            <person name="Daroch M."/>
            <person name="Liang Y."/>
            <person name="Jiang D."/>
            <person name="Shah M."/>
        </authorList>
    </citation>
    <scope>NUCLEOTIDE SEQUENCE [LARGE SCALE GENOMIC DNA]</scope>
    <source>
        <strain evidence="2 3">PCC 6715</strain>
    </source>
</reference>
<proteinExistence type="predicted"/>
<keyword evidence="1" id="KW-1133">Transmembrane helix</keyword>
<protein>
    <recommendedName>
        <fullName evidence="4">Lipopolysaccharide assembly protein A domain-containing protein</fullName>
    </recommendedName>
</protein>
<feature type="transmembrane region" description="Helical" evidence="1">
    <location>
        <begin position="37"/>
        <end position="60"/>
    </location>
</feature>
<accession>A0A2D2Q096</accession>
<sequence length="64" mass="7015">MRRLLLFLLFMVTTGAIAVFSVQNATAVSLRFLAWQSIQLPLGVLLVLVAVLALWIPYIASAGR</sequence>
<keyword evidence="1" id="KW-0812">Transmembrane</keyword>
<dbReference type="Proteomes" id="UP000231057">
    <property type="component" value="Chromosome"/>
</dbReference>
<dbReference type="RefSeq" id="WP_099798267.1">
    <property type="nucleotide sequence ID" value="NZ_CP018092.1"/>
</dbReference>
<organism evidence="2 3">
    <name type="scientific">Parathermosynechococcus lividus PCC 6715</name>
    <dbReference type="NCBI Taxonomy" id="1917166"/>
    <lineage>
        <taxon>Bacteria</taxon>
        <taxon>Bacillati</taxon>
        <taxon>Cyanobacteriota</taxon>
        <taxon>Cyanophyceae</taxon>
        <taxon>Acaryochloridales</taxon>
        <taxon>Thermosynechococcaceae</taxon>
        <taxon>Parathermosynechococcus</taxon>
    </lineage>
</organism>
<evidence type="ECO:0000256" key="1">
    <source>
        <dbReference type="SAM" id="Phobius"/>
    </source>
</evidence>
<keyword evidence="1" id="KW-0472">Membrane</keyword>
<dbReference type="KEGG" id="slw:BRW62_03215"/>
<evidence type="ECO:0000313" key="3">
    <source>
        <dbReference type="Proteomes" id="UP000231057"/>
    </source>
</evidence>
<keyword evidence="3" id="KW-1185">Reference proteome</keyword>
<gene>
    <name evidence="2" type="ORF">BRW62_03215</name>
</gene>
<reference evidence="3" key="2">
    <citation type="journal article" date="2022" name="Front. Microbiol.">
        <title>Comparative Genomic Analysis Revealed Distinct Molecular Components and Organization of CO2-Concentrating Mechanism in Thermophilic Cyanobacteria.</title>
        <authorList>
            <person name="Tang J."/>
            <person name="Zhou H."/>
            <person name="Yao D."/>
            <person name="Riaz S."/>
            <person name="You D."/>
            <person name="Klepacz-Smolka A."/>
            <person name="Daroch M."/>
        </authorList>
    </citation>
    <scope>NUCLEOTIDE SEQUENCE [LARGE SCALE GENOMIC DNA]</scope>
    <source>
        <strain evidence="3">PCC 6715</strain>
    </source>
</reference>
<dbReference type="EMBL" id="CP018092">
    <property type="protein sequence ID" value="ATS17920.1"/>
    <property type="molecule type" value="Genomic_DNA"/>
</dbReference>
<evidence type="ECO:0000313" key="2">
    <source>
        <dbReference type="EMBL" id="ATS17920.1"/>
    </source>
</evidence>
<name>A0A2D2Q096_PARLV</name>
<dbReference type="AlphaFoldDB" id="A0A2D2Q096"/>
<evidence type="ECO:0008006" key="4">
    <source>
        <dbReference type="Google" id="ProtNLM"/>
    </source>
</evidence>